<evidence type="ECO:0000256" key="12">
    <source>
        <dbReference type="ARBA" id="ARBA00049007"/>
    </source>
</evidence>
<accession>A0A2P0VN35</accession>
<dbReference type="InterPro" id="IPR015424">
    <property type="entry name" value="PyrdxlP-dep_Trfase"/>
</dbReference>
<dbReference type="GO" id="GO:0006564">
    <property type="term" value="P:L-serine biosynthetic process"/>
    <property type="evidence" value="ECO:0007669"/>
    <property type="project" value="UniProtKB-KW"/>
</dbReference>
<dbReference type="InterPro" id="IPR015421">
    <property type="entry name" value="PyrdxlP-dep_Trfase_major"/>
</dbReference>
<dbReference type="Proteomes" id="UP000244773">
    <property type="component" value="Segment"/>
</dbReference>
<dbReference type="Gene3D" id="3.40.640.10">
    <property type="entry name" value="Type I PLP-dependent aspartate aminotransferase-like (Major domain)"/>
    <property type="match status" value="1"/>
</dbReference>
<evidence type="ECO:0000256" key="3">
    <source>
        <dbReference type="ARBA" id="ARBA00006904"/>
    </source>
</evidence>
<comment type="pathway">
    <text evidence="2">Amino-acid biosynthesis; L-serine biosynthesis; L-serine from 3-phospho-D-glycerate: step 2/3.</text>
</comment>
<comment type="catalytic activity">
    <reaction evidence="12">
        <text>O-phospho-L-serine + 2-oxoglutarate = 3-phosphooxypyruvate + L-glutamate</text>
        <dbReference type="Rhea" id="RHEA:14329"/>
        <dbReference type="ChEBI" id="CHEBI:16810"/>
        <dbReference type="ChEBI" id="CHEBI:18110"/>
        <dbReference type="ChEBI" id="CHEBI:29985"/>
        <dbReference type="ChEBI" id="CHEBI:57524"/>
        <dbReference type="EC" id="2.6.1.52"/>
    </reaction>
</comment>
<evidence type="ECO:0000259" key="13">
    <source>
        <dbReference type="Pfam" id="PF00266"/>
    </source>
</evidence>
<evidence type="ECO:0000256" key="4">
    <source>
        <dbReference type="ARBA" id="ARBA00013030"/>
    </source>
</evidence>
<dbReference type="FunFam" id="3.40.640.10:FF:000010">
    <property type="entry name" value="Phosphoserine aminotransferase"/>
    <property type="match status" value="1"/>
</dbReference>
<keyword evidence="15" id="KW-1185">Reference proteome</keyword>
<dbReference type="EMBL" id="KY322437">
    <property type="protein sequence ID" value="AUF82322.1"/>
    <property type="molecule type" value="Genomic_DNA"/>
</dbReference>
<comment type="cofactor">
    <cofactor evidence="1">
        <name>pyridoxal 5'-phosphate</name>
        <dbReference type="ChEBI" id="CHEBI:597326"/>
    </cofactor>
</comment>
<evidence type="ECO:0000256" key="6">
    <source>
        <dbReference type="ARBA" id="ARBA00022576"/>
    </source>
</evidence>
<feature type="domain" description="Aminotransferase class V" evidence="13">
    <location>
        <begin position="2"/>
        <end position="353"/>
    </location>
</feature>
<dbReference type="EC" id="2.6.1.52" evidence="4"/>
<evidence type="ECO:0000256" key="7">
    <source>
        <dbReference type="ARBA" id="ARBA00022605"/>
    </source>
</evidence>
<comment type="catalytic activity">
    <reaction evidence="11">
        <text>4-(phosphooxy)-L-threonine + 2-oxoglutarate = (R)-3-hydroxy-2-oxo-4-phosphooxybutanoate + L-glutamate</text>
        <dbReference type="Rhea" id="RHEA:16573"/>
        <dbReference type="ChEBI" id="CHEBI:16810"/>
        <dbReference type="ChEBI" id="CHEBI:29985"/>
        <dbReference type="ChEBI" id="CHEBI:58452"/>
        <dbReference type="ChEBI" id="CHEBI:58538"/>
        <dbReference type="EC" id="2.6.1.52"/>
    </reaction>
</comment>
<proteinExistence type="inferred from homology"/>
<evidence type="ECO:0000313" key="14">
    <source>
        <dbReference type="EMBL" id="AUF82322.1"/>
    </source>
</evidence>
<dbReference type="SUPFAM" id="SSF53383">
    <property type="entry name" value="PLP-dependent transferases"/>
    <property type="match status" value="1"/>
</dbReference>
<dbReference type="PIRSF" id="PIRSF000525">
    <property type="entry name" value="SerC"/>
    <property type="match status" value="1"/>
</dbReference>
<evidence type="ECO:0000256" key="10">
    <source>
        <dbReference type="ARBA" id="ARBA00023299"/>
    </source>
</evidence>
<dbReference type="UniPathway" id="UPA00135">
    <property type="reaction ID" value="UER00197"/>
</dbReference>
<evidence type="ECO:0000256" key="11">
    <source>
        <dbReference type="ARBA" id="ARBA00047630"/>
    </source>
</evidence>
<dbReference type="Gene3D" id="3.90.1150.10">
    <property type="entry name" value="Aspartate Aminotransferase, domain 1"/>
    <property type="match status" value="1"/>
</dbReference>
<keyword evidence="7" id="KW-0028">Amino-acid biosynthesis</keyword>
<keyword evidence="8 14" id="KW-0808">Transferase</keyword>
<dbReference type="Pfam" id="PF00266">
    <property type="entry name" value="Aminotran_5"/>
    <property type="match status" value="1"/>
</dbReference>
<evidence type="ECO:0000313" key="15">
    <source>
        <dbReference type="Proteomes" id="UP000244773"/>
    </source>
</evidence>
<dbReference type="GO" id="GO:0030170">
    <property type="term" value="F:pyridoxal phosphate binding"/>
    <property type="evidence" value="ECO:0007669"/>
    <property type="project" value="TreeGrafter"/>
</dbReference>
<organism evidence="14">
    <name type="scientific">Tetraselmis virus 1</name>
    <dbReference type="NCBI Taxonomy" id="2060617"/>
    <lineage>
        <taxon>Viruses</taxon>
        <taxon>Varidnaviria</taxon>
        <taxon>Bamfordvirae</taxon>
        <taxon>Nucleocytoviricota</taxon>
        <taxon>Megaviricetes</taxon>
        <taxon>Imitervirales</taxon>
        <taxon>Allomimiviridae</taxon>
        <taxon>Oceanusvirus</taxon>
        <taxon>Oceanusvirus kaneohense</taxon>
    </lineage>
</organism>
<keyword evidence="10" id="KW-0718">Serine biosynthesis</keyword>
<dbReference type="NCBIfam" id="NF003764">
    <property type="entry name" value="PRK05355.1"/>
    <property type="match status" value="1"/>
</dbReference>
<keyword evidence="6 14" id="KW-0032">Aminotransferase</keyword>
<dbReference type="PANTHER" id="PTHR43247:SF1">
    <property type="entry name" value="PHOSPHOSERINE AMINOTRANSFERASE"/>
    <property type="match status" value="1"/>
</dbReference>
<protein>
    <recommendedName>
        <fullName evidence="5">NifS-like protein</fullName>
        <ecNumber evidence="4">2.6.1.52</ecNumber>
    </recommendedName>
</protein>
<sequence>MIHNFSAGPSHVSLSALNTVARDLYNYDNTGMSFMEISHRDPKGPVQNEMVSAQRLIRRLLVVPETHHILFMQGGAHAQFSAVPLNLIGDDPDSYGAIIDTGEWSQKFASEASVICPIKTICFDRFRFPCEKEFEIPNDEKLKFVHVCANETITGIEMFSDLNLPENIVLVGDFTSTLMSRPIDVSKYGVIYASSGKNLGPAGYTVVIVRDDLLCRYSSKTPNCLLWKSYADSIPIQNVYNTPPTFIIYISRVILSQLEHDGGLINAERMAFRKANIVYNVIDKSEGFYYNSIQPCSRSRMNIPFRIKNPSLESIFLQDADKRGLFQLKGHPSAGGLRITSYNSITEESIERLTEFMIEFRNKYEKY</sequence>
<dbReference type="InterPro" id="IPR022278">
    <property type="entry name" value="Pser_aminoTfrase"/>
</dbReference>
<gene>
    <name evidence="14" type="ORF">TetV_230</name>
</gene>
<reference evidence="14" key="1">
    <citation type="journal article" date="2018" name="Virology">
        <title>A giant virus infecting green algae encodes key fermentation genes.</title>
        <authorList>
            <person name="Schvarcz C.R."/>
            <person name="Steward G.F."/>
        </authorList>
    </citation>
    <scope>NUCLEOTIDE SEQUENCE [LARGE SCALE GENOMIC DNA]</scope>
</reference>
<evidence type="ECO:0000256" key="5">
    <source>
        <dbReference type="ARBA" id="ARBA00021783"/>
    </source>
</evidence>
<dbReference type="HAMAP" id="MF_00160">
    <property type="entry name" value="SerC_aminotrans_5"/>
    <property type="match status" value="1"/>
</dbReference>
<evidence type="ECO:0000256" key="8">
    <source>
        <dbReference type="ARBA" id="ARBA00022679"/>
    </source>
</evidence>
<evidence type="ECO:0000256" key="9">
    <source>
        <dbReference type="ARBA" id="ARBA00022898"/>
    </source>
</evidence>
<dbReference type="PANTHER" id="PTHR43247">
    <property type="entry name" value="PHOSPHOSERINE AMINOTRANSFERASE"/>
    <property type="match status" value="1"/>
</dbReference>
<keyword evidence="9" id="KW-0663">Pyridoxal phosphate</keyword>
<name>A0A2P0VN35_9VIRU</name>
<evidence type="ECO:0000256" key="2">
    <source>
        <dbReference type="ARBA" id="ARBA00005099"/>
    </source>
</evidence>
<dbReference type="GO" id="GO:0004648">
    <property type="term" value="F:O-phospho-L-serine:2-oxoglutarate aminotransferase activity"/>
    <property type="evidence" value="ECO:0007669"/>
    <property type="project" value="UniProtKB-EC"/>
</dbReference>
<comment type="similarity">
    <text evidence="3">Belongs to the class-V pyridoxal-phosphate-dependent aminotransferase family. SerC subfamily.</text>
</comment>
<evidence type="ECO:0000256" key="1">
    <source>
        <dbReference type="ARBA" id="ARBA00001933"/>
    </source>
</evidence>
<dbReference type="FunFam" id="3.90.1150.10:FF:000006">
    <property type="entry name" value="Phosphoserine aminotransferase"/>
    <property type="match status" value="1"/>
</dbReference>
<dbReference type="InterPro" id="IPR000192">
    <property type="entry name" value="Aminotrans_V_dom"/>
</dbReference>
<dbReference type="InterPro" id="IPR015422">
    <property type="entry name" value="PyrdxlP-dep_Trfase_small"/>
</dbReference>